<gene>
    <name evidence="1" type="ORF">J1N35_038418</name>
</gene>
<dbReference type="EMBL" id="JAIQCV010000011">
    <property type="protein sequence ID" value="KAH1047634.1"/>
    <property type="molecule type" value="Genomic_DNA"/>
</dbReference>
<name>A0A9D3UMQ0_9ROSI</name>
<accession>A0A9D3UMQ0</accession>
<keyword evidence="2" id="KW-1185">Reference proteome</keyword>
<protein>
    <submittedName>
        <fullName evidence="1">Uncharacterized protein</fullName>
    </submittedName>
</protein>
<evidence type="ECO:0000313" key="2">
    <source>
        <dbReference type="Proteomes" id="UP000828251"/>
    </source>
</evidence>
<reference evidence="1 2" key="1">
    <citation type="journal article" date="2021" name="Plant Biotechnol. J.">
        <title>Multi-omics assisted identification of the key and species-specific regulatory components of drought-tolerant mechanisms in Gossypium stocksii.</title>
        <authorList>
            <person name="Yu D."/>
            <person name="Ke L."/>
            <person name="Zhang D."/>
            <person name="Wu Y."/>
            <person name="Sun Y."/>
            <person name="Mei J."/>
            <person name="Sun J."/>
            <person name="Sun Y."/>
        </authorList>
    </citation>
    <scope>NUCLEOTIDE SEQUENCE [LARGE SCALE GENOMIC DNA]</scope>
    <source>
        <strain evidence="2">cv. E1</strain>
        <tissue evidence="1">Leaf</tissue>
    </source>
</reference>
<sequence>SSSSTATISTNINFILMLNGTNFKEWKRHLLLMFGHMHIDFPLREEQPAPLTAQSTPNVKRDFERWACSNYMSLMIMKHGIPKAFRGTEFVEIT</sequence>
<proteinExistence type="predicted"/>
<comment type="caution">
    <text evidence="1">The sequence shown here is derived from an EMBL/GenBank/DDBJ whole genome shotgun (WGS) entry which is preliminary data.</text>
</comment>
<evidence type="ECO:0000313" key="1">
    <source>
        <dbReference type="EMBL" id="KAH1047634.1"/>
    </source>
</evidence>
<organism evidence="1 2">
    <name type="scientific">Gossypium stocksii</name>
    <dbReference type="NCBI Taxonomy" id="47602"/>
    <lineage>
        <taxon>Eukaryota</taxon>
        <taxon>Viridiplantae</taxon>
        <taxon>Streptophyta</taxon>
        <taxon>Embryophyta</taxon>
        <taxon>Tracheophyta</taxon>
        <taxon>Spermatophyta</taxon>
        <taxon>Magnoliopsida</taxon>
        <taxon>eudicotyledons</taxon>
        <taxon>Gunneridae</taxon>
        <taxon>Pentapetalae</taxon>
        <taxon>rosids</taxon>
        <taxon>malvids</taxon>
        <taxon>Malvales</taxon>
        <taxon>Malvaceae</taxon>
        <taxon>Malvoideae</taxon>
        <taxon>Gossypium</taxon>
    </lineage>
</organism>
<feature type="non-terminal residue" evidence="1">
    <location>
        <position position="1"/>
    </location>
</feature>
<dbReference type="AlphaFoldDB" id="A0A9D3UMQ0"/>
<dbReference type="Proteomes" id="UP000828251">
    <property type="component" value="Unassembled WGS sequence"/>
</dbReference>
<dbReference type="OrthoDB" id="989164at2759"/>